<proteinExistence type="predicted"/>
<sequence length="131" mass="14983">MKHHLKQVLAILIITVLSTTVVFADTKIRKTTYSMSAGVYSKSMNIKKKGKLKVGMQPNCVRSYDCPIDIYVEQKRWYGWGGADISSKSVNSHEFKTVTFTTKEKATYRVYLSSPYRYHVEGTVTFTWDAP</sequence>
<accession>A0ABR7F280</accession>
<comment type="caution">
    <text evidence="1">The sequence shown here is derived from an EMBL/GenBank/DDBJ whole genome shotgun (WGS) entry which is preliminary data.</text>
</comment>
<reference evidence="1 2" key="1">
    <citation type="submission" date="2020-08" db="EMBL/GenBank/DDBJ databases">
        <title>Genome public.</title>
        <authorList>
            <person name="Liu C."/>
            <person name="Sun Q."/>
        </authorList>
    </citation>
    <scope>NUCLEOTIDE SEQUENCE [LARGE SCALE GENOMIC DNA]</scope>
    <source>
        <strain evidence="1 2">BX4</strain>
    </source>
</reference>
<evidence type="ECO:0000313" key="1">
    <source>
        <dbReference type="EMBL" id="MBC5667719.1"/>
    </source>
</evidence>
<keyword evidence="2" id="KW-1185">Reference proteome</keyword>
<evidence type="ECO:0000313" key="2">
    <source>
        <dbReference type="Proteomes" id="UP000597877"/>
    </source>
</evidence>
<dbReference type="Proteomes" id="UP000597877">
    <property type="component" value="Unassembled WGS sequence"/>
</dbReference>
<protein>
    <submittedName>
        <fullName evidence="1">Uncharacterized protein</fullName>
    </submittedName>
</protein>
<dbReference type="RefSeq" id="WP_021953465.1">
    <property type="nucleotide sequence ID" value="NZ_JACOOZ010000004.1"/>
</dbReference>
<dbReference type="EMBL" id="JACOOZ010000004">
    <property type="protein sequence ID" value="MBC5667719.1"/>
    <property type="molecule type" value="Genomic_DNA"/>
</dbReference>
<gene>
    <name evidence="1" type="ORF">H8S00_06965</name>
</gene>
<organism evidence="1 2">
    <name type="scientific">Eubacterium segne</name>
    <dbReference type="NCBI Taxonomy" id="2763045"/>
    <lineage>
        <taxon>Bacteria</taxon>
        <taxon>Bacillati</taxon>
        <taxon>Bacillota</taxon>
        <taxon>Clostridia</taxon>
        <taxon>Eubacteriales</taxon>
        <taxon>Eubacteriaceae</taxon>
        <taxon>Eubacterium</taxon>
    </lineage>
</organism>
<name>A0ABR7F280_9FIRM</name>